<feature type="domain" description="GXWXG" evidence="2">
    <location>
        <begin position="344"/>
        <end position="402"/>
    </location>
</feature>
<evidence type="ECO:0000259" key="2">
    <source>
        <dbReference type="Pfam" id="PF14231"/>
    </source>
</evidence>
<organism evidence="4 5">
    <name type="scientific">[Mycobacterium] holstebronense</name>
    <dbReference type="NCBI Taxonomy" id="3064288"/>
    <lineage>
        <taxon>Bacteria</taxon>
        <taxon>Bacillati</taxon>
        <taxon>Actinomycetota</taxon>
        <taxon>Actinomycetes</taxon>
        <taxon>Mycobacteriales</taxon>
        <taxon>Mycobacteriaceae</taxon>
        <taxon>Mycolicibacterium</taxon>
    </lineage>
</organism>
<protein>
    <submittedName>
        <fullName evidence="4">Oxygenase MpaB family protein</fullName>
    </submittedName>
</protein>
<proteinExistence type="predicted"/>
<dbReference type="Pfam" id="PF14232">
    <property type="entry name" value="DUF4334"/>
    <property type="match status" value="1"/>
</dbReference>
<dbReference type="RefSeq" id="WP_308484303.1">
    <property type="nucleotide sequence ID" value="NZ_OY726398.1"/>
</dbReference>
<evidence type="ECO:0000259" key="3">
    <source>
        <dbReference type="Pfam" id="PF14232"/>
    </source>
</evidence>
<dbReference type="EMBL" id="OY726398">
    <property type="protein sequence ID" value="CAJ1508876.1"/>
    <property type="molecule type" value="Genomic_DNA"/>
</dbReference>
<dbReference type="InterPro" id="IPR025568">
    <property type="entry name" value="DUF4334"/>
</dbReference>
<dbReference type="Pfam" id="PF09995">
    <property type="entry name" value="MPAB_Lcp_cat"/>
    <property type="match status" value="1"/>
</dbReference>
<reference evidence="4 5" key="1">
    <citation type="submission" date="2023-08" db="EMBL/GenBank/DDBJ databases">
        <authorList>
            <person name="Folkvardsen B D."/>
            <person name="Norman A."/>
        </authorList>
    </citation>
    <scope>NUCLEOTIDE SEQUENCE [LARGE SCALE GENOMIC DNA]</scope>
    <source>
        <strain evidence="4 5">Mu0102</strain>
    </source>
</reference>
<dbReference type="Gene3D" id="2.40.128.580">
    <property type="entry name" value="GXWXG domain"/>
    <property type="match status" value="1"/>
</dbReference>
<gene>
    <name evidence="4" type="ORF">MU0102_003552</name>
</gene>
<sequence length="507" mass="55207">MAELGPEGFFGPDSLAWQVFTAPATALMIAQITNLLEVPHIDFQSVLVDHDPLFPTNRKRQRGLGSARKDGYFHDRLRRTLSVPLPILFADKQSAVACADRLMHYHRPMTGQPTEDAPAYSATSPETMLFGAVTISHAALTAYERFAFRQGRLPRRLSVADRDRYFAEMSTLAIMMGVPAADVPMTATQVDAYYRSIAAKFKLRRRFRSAQFKAAAALVVPRGWRDVPKTAGDIGLMASAAVACAALPRPSRRLNGLPAVADPMLYALYAASLPLFALLSLPGIRSLVLRWYLGAADTATLTAARRTLSPPSKPRSVPGICMTDPSPLPAGTGPIAMTEAEALALFDSLASCPVATLRGRWAGREVLTGGPLDGALANVSWYGKQFDGIHAVHPLMVRDRAGHPFALKPSAVPMRLISHPIPAPRWIPRLAPRLVTALKPILRARTYGADLTTTTFRGVTTAAMAYRDKPVVDVFRLVDESTVLGLMDYPGMSKPCFFVLHRDPQTS</sequence>
<dbReference type="Proteomes" id="UP001190464">
    <property type="component" value="Chromosome"/>
</dbReference>
<dbReference type="InterPro" id="IPR025951">
    <property type="entry name" value="GXWXG_dom"/>
</dbReference>
<dbReference type="PANTHER" id="PTHR36151">
    <property type="entry name" value="BLR2777 PROTEIN"/>
    <property type="match status" value="1"/>
</dbReference>
<evidence type="ECO:0000313" key="5">
    <source>
        <dbReference type="Proteomes" id="UP001190464"/>
    </source>
</evidence>
<dbReference type="InterPro" id="IPR018713">
    <property type="entry name" value="MPAB/Lcp_cat_dom"/>
</dbReference>
<keyword evidence="5" id="KW-1185">Reference proteome</keyword>
<name>A0ABM9M260_9MYCO</name>
<evidence type="ECO:0000259" key="1">
    <source>
        <dbReference type="Pfam" id="PF09995"/>
    </source>
</evidence>
<feature type="domain" description="DUF4334" evidence="3">
    <location>
        <begin position="449"/>
        <end position="502"/>
    </location>
</feature>
<dbReference type="PANTHER" id="PTHR36151:SF3">
    <property type="entry name" value="ER-BOUND OXYGENASE MPAB_MPAB'_RUBBER OXYGENASE CATALYTIC DOMAIN-CONTAINING PROTEIN"/>
    <property type="match status" value="1"/>
</dbReference>
<evidence type="ECO:0000313" key="4">
    <source>
        <dbReference type="EMBL" id="CAJ1508876.1"/>
    </source>
</evidence>
<feature type="domain" description="ER-bound oxygenase mpaB/mpaB'/Rubber oxygenase catalytic" evidence="1">
    <location>
        <begin position="73"/>
        <end position="270"/>
    </location>
</feature>
<accession>A0ABM9M260</accession>
<dbReference type="Pfam" id="PF14231">
    <property type="entry name" value="GXWXG"/>
    <property type="match status" value="1"/>
</dbReference>